<organism evidence="3 4">
    <name type="scientific">Methanobacterium spitsbergense</name>
    <dbReference type="NCBI Taxonomy" id="2874285"/>
    <lineage>
        <taxon>Archaea</taxon>
        <taxon>Methanobacteriati</taxon>
        <taxon>Methanobacteriota</taxon>
        <taxon>Methanomada group</taxon>
        <taxon>Methanobacteria</taxon>
        <taxon>Methanobacteriales</taxon>
        <taxon>Methanobacteriaceae</taxon>
        <taxon>Methanobacterium</taxon>
    </lineage>
</organism>
<evidence type="ECO:0000313" key="3">
    <source>
        <dbReference type="EMBL" id="MBZ2164922.1"/>
    </source>
</evidence>
<name>A0A8T5UM17_9EURY</name>
<gene>
    <name evidence="3" type="ORF">K8N75_02510</name>
</gene>
<dbReference type="RefSeq" id="WP_223790568.1">
    <property type="nucleotide sequence ID" value="NZ_JAIOUQ010000003.1"/>
</dbReference>
<dbReference type="GO" id="GO:0008168">
    <property type="term" value="F:methyltransferase activity"/>
    <property type="evidence" value="ECO:0007669"/>
    <property type="project" value="UniProtKB-KW"/>
</dbReference>
<reference evidence="4" key="1">
    <citation type="journal article" date="2022" name="Microbiol. Resour. Announc.">
        <title>Draft Genome Sequence of a Methanogenic Archaeon from West Spitsbergen Permafrost.</title>
        <authorList>
            <person name="Trubitsyn V."/>
            <person name="Rivkina E."/>
            <person name="Shcherbakova V."/>
        </authorList>
    </citation>
    <scope>NUCLEOTIDE SEQUENCE [LARGE SCALE GENOMIC DNA]</scope>
    <source>
        <strain evidence="4">VT</strain>
    </source>
</reference>
<sequence>MTEFNQSEWIESENVQEFIKNSDNFILERKQQFKILGSFYNHFLRHKIKNRNVRVLDLGCGDGRISHEILKLDACAEIFLVDGSLEMLENAKSNLKNWNNIHYIHKSFQSLMKNDNLGNFDFVVSALAIHHLSQKEKELLFIYIHNHLNDGGCYLNMDVVLPNTDQLEEWYLKLWWEWIQEKEIESSFEETFRHIPQLYQNNPDNHPDTMEQQLNALQQSGFKM</sequence>
<dbReference type="CDD" id="cd02440">
    <property type="entry name" value="AdoMet_MTases"/>
    <property type="match status" value="1"/>
</dbReference>
<dbReference type="AlphaFoldDB" id="A0A8T5UM17"/>
<evidence type="ECO:0000259" key="2">
    <source>
        <dbReference type="Pfam" id="PF13649"/>
    </source>
</evidence>
<dbReference type="Proteomes" id="UP000825933">
    <property type="component" value="Unassembled WGS sequence"/>
</dbReference>
<dbReference type="Pfam" id="PF13649">
    <property type="entry name" value="Methyltransf_25"/>
    <property type="match status" value="1"/>
</dbReference>
<feature type="domain" description="Methyltransferase" evidence="2">
    <location>
        <begin position="55"/>
        <end position="152"/>
    </location>
</feature>
<keyword evidence="4" id="KW-1185">Reference proteome</keyword>
<comment type="caution">
    <text evidence="3">The sequence shown here is derived from an EMBL/GenBank/DDBJ whole genome shotgun (WGS) entry which is preliminary data.</text>
</comment>
<evidence type="ECO:0000256" key="1">
    <source>
        <dbReference type="ARBA" id="ARBA00022679"/>
    </source>
</evidence>
<dbReference type="GO" id="GO:0032259">
    <property type="term" value="P:methylation"/>
    <property type="evidence" value="ECO:0007669"/>
    <property type="project" value="UniProtKB-KW"/>
</dbReference>
<accession>A0A8T5UM17</accession>
<keyword evidence="3" id="KW-0489">Methyltransferase</keyword>
<proteinExistence type="predicted"/>
<dbReference type="InterPro" id="IPR029063">
    <property type="entry name" value="SAM-dependent_MTases_sf"/>
</dbReference>
<dbReference type="SUPFAM" id="SSF53335">
    <property type="entry name" value="S-adenosyl-L-methionine-dependent methyltransferases"/>
    <property type="match status" value="1"/>
</dbReference>
<keyword evidence="1" id="KW-0808">Transferase</keyword>
<protein>
    <submittedName>
        <fullName evidence="3">Class I SAM-dependent methyltransferase</fullName>
    </submittedName>
</protein>
<evidence type="ECO:0000313" key="4">
    <source>
        <dbReference type="Proteomes" id="UP000825933"/>
    </source>
</evidence>
<dbReference type="InterPro" id="IPR041698">
    <property type="entry name" value="Methyltransf_25"/>
</dbReference>
<dbReference type="PANTHER" id="PTHR43861">
    <property type="entry name" value="TRANS-ACONITATE 2-METHYLTRANSFERASE-RELATED"/>
    <property type="match status" value="1"/>
</dbReference>
<dbReference type="Gene3D" id="3.40.50.150">
    <property type="entry name" value="Vaccinia Virus protein VP39"/>
    <property type="match status" value="1"/>
</dbReference>
<dbReference type="EMBL" id="JAIOUQ010000003">
    <property type="protein sequence ID" value="MBZ2164922.1"/>
    <property type="molecule type" value="Genomic_DNA"/>
</dbReference>